<organism evidence="1 2">
    <name type="scientific">Coccomyxa viridis</name>
    <dbReference type="NCBI Taxonomy" id="1274662"/>
    <lineage>
        <taxon>Eukaryota</taxon>
        <taxon>Viridiplantae</taxon>
        <taxon>Chlorophyta</taxon>
        <taxon>core chlorophytes</taxon>
        <taxon>Trebouxiophyceae</taxon>
        <taxon>Trebouxiophyceae incertae sedis</taxon>
        <taxon>Coccomyxaceae</taxon>
        <taxon>Coccomyxa</taxon>
    </lineage>
</organism>
<reference evidence="1 2" key="1">
    <citation type="submission" date="2023-10" db="EMBL/GenBank/DDBJ databases">
        <authorList>
            <person name="Maclean D."/>
            <person name="Macfadyen A."/>
        </authorList>
    </citation>
    <scope>NUCLEOTIDE SEQUENCE [LARGE SCALE GENOMIC DNA]</scope>
</reference>
<accession>A0AAV1IDC7</accession>
<name>A0AAV1IDC7_9CHLO</name>
<comment type="caution">
    <text evidence="1">The sequence shown here is derived from an EMBL/GenBank/DDBJ whole genome shotgun (WGS) entry which is preliminary data.</text>
</comment>
<dbReference type="PANTHER" id="PTHR35100">
    <property type="entry name" value="FOLD PROTEIN"/>
    <property type="match status" value="1"/>
</dbReference>
<gene>
    <name evidence="1" type="ORF">CVIRNUC_007920</name>
</gene>
<evidence type="ECO:0000313" key="2">
    <source>
        <dbReference type="Proteomes" id="UP001314263"/>
    </source>
</evidence>
<evidence type="ECO:0000313" key="1">
    <source>
        <dbReference type="EMBL" id="CAK0784716.1"/>
    </source>
</evidence>
<dbReference type="AlphaFoldDB" id="A0AAV1IDC7"/>
<dbReference type="EMBL" id="CAUYUE010000011">
    <property type="protein sequence ID" value="CAK0784716.1"/>
    <property type="molecule type" value="Genomic_DNA"/>
</dbReference>
<keyword evidence="2" id="KW-1185">Reference proteome</keyword>
<proteinExistence type="predicted"/>
<protein>
    <submittedName>
        <fullName evidence="1">Uncharacterized protein</fullName>
    </submittedName>
</protein>
<sequence>MDDREACSGSSKDTERLASIAGAFLSDNMNTLSKPFHKLFRRKKGFLRQSPALPPLRHSLADAAALPSYVDLQSRLRSSVAKEKHQKLLKHRLKPQGPGSNDRSMAERAVNVLTSIPFIAVGLQTRRARKTPEGKRFGTTMVSVGAAATAYHAAQGDLRCALRKLDYWTIALASTQMVRALFPSSSHQLRALNAASLAMMPFQPIAVSTANFGLAEVEFIRRSMEDRKLARAYRRHAAMGGIGLCCFALEDVAIQHGHHFVHSLWHLNACYAVASTNALMQRREAPECRQLNGC</sequence>
<dbReference type="Proteomes" id="UP001314263">
    <property type="component" value="Unassembled WGS sequence"/>
</dbReference>
<dbReference type="PANTHER" id="PTHR35100:SF1">
    <property type="entry name" value="F15H11.13 PROTEIN"/>
    <property type="match status" value="1"/>
</dbReference>